<sequence>MMVLRMNELVTFFSGVIVACVILASFVEVQVVDAIHSVPGYFVLGDSTLDVGENNYLPNAYHANFPPYGETFFHRPTGRFSNGRNMGDFIAQALALPFAPPYLQPNATFYKGVNFASGGSGLLNTTNPGLAIPFNVQLEQYKNVSTLLVKELGVLSAHELISRSLFLISTGINDIIYGYLTSPTTQIRYNATQYIIPMLESYKSGIETLYASGARKIVLFGEGVAGCKPVVRVLNNSQCVNFLNKLAIEYEASLKHMVDEFNATIPDLHLVLAHGYNIEYDMITNPQSFGLKNATAGCCGAGVLNAQYQCGTKVPTNVTGIHQTLCKHPSEHLYWDLIHNTEYVDRVQLQYYWDGNASYVYPFNLRTLALV</sequence>
<accession>A0ABP0UBW6</accession>
<dbReference type="CDD" id="cd01837">
    <property type="entry name" value="SGNH_plant_lipase_like"/>
    <property type="match status" value="1"/>
</dbReference>
<reference evidence="3" key="1">
    <citation type="submission" date="2024-02" db="EMBL/GenBank/DDBJ databases">
        <authorList>
            <consortium name="ELIXIR-Norway"/>
            <consortium name="Elixir Norway"/>
        </authorList>
    </citation>
    <scope>NUCLEOTIDE SEQUENCE</scope>
</reference>
<organism evidence="3 4">
    <name type="scientific">Sphagnum troendelagicum</name>
    <dbReference type="NCBI Taxonomy" id="128251"/>
    <lineage>
        <taxon>Eukaryota</taxon>
        <taxon>Viridiplantae</taxon>
        <taxon>Streptophyta</taxon>
        <taxon>Embryophyta</taxon>
        <taxon>Bryophyta</taxon>
        <taxon>Sphagnophytina</taxon>
        <taxon>Sphagnopsida</taxon>
        <taxon>Sphagnales</taxon>
        <taxon>Sphagnaceae</taxon>
        <taxon>Sphagnum</taxon>
    </lineage>
</organism>
<dbReference type="Gene3D" id="3.40.50.1110">
    <property type="entry name" value="SGNH hydrolase"/>
    <property type="match status" value="1"/>
</dbReference>
<comment type="similarity">
    <text evidence="1">Belongs to the 'GDSL' lipolytic enzyme family.</text>
</comment>
<dbReference type="Proteomes" id="UP001497512">
    <property type="component" value="Chromosome 2"/>
</dbReference>
<keyword evidence="2" id="KW-0378">Hydrolase</keyword>
<evidence type="ECO:0000256" key="2">
    <source>
        <dbReference type="ARBA" id="ARBA00022801"/>
    </source>
</evidence>
<protein>
    <recommendedName>
        <fullName evidence="5">GDSL esterase/lipase</fullName>
    </recommendedName>
</protein>
<dbReference type="InterPro" id="IPR036514">
    <property type="entry name" value="SGNH_hydro_sf"/>
</dbReference>
<dbReference type="EMBL" id="OZ019894">
    <property type="protein sequence ID" value="CAK9217037.1"/>
    <property type="molecule type" value="Genomic_DNA"/>
</dbReference>
<proteinExistence type="inferred from homology"/>
<dbReference type="PANTHER" id="PTHR45648">
    <property type="entry name" value="GDSL LIPASE/ACYLHYDROLASE FAMILY PROTEIN (AFU_ORTHOLOGUE AFUA_4G14700)"/>
    <property type="match status" value="1"/>
</dbReference>
<gene>
    <name evidence="3" type="ORF">CSSPTR1EN2_LOCUS13770</name>
</gene>
<evidence type="ECO:0000256" key="1">
    <source>
        <dbReference type="ARBA" id="ARBA00008668"/>
    </source>
</evidence>
<dbReference type="PROSITE" id="PS51257">
    <property type="entry name" value="PROKAR_LIPOPROTEIN"/>
    <property type="match status" value="1"/>
</dbReference>
<dbReference type="Pfam" id="PF00657">
    <property type="entry name" value="Lipase_GDSL"/>
    <property type="match status" value="1"/>
</dbReference>
<dbReference type="InterPro" id="IPR001087">
    <property type="entry name" value="GDSL"/>
</dbReference>
<dbReference type="PANTHER" id="PTHR45648:SF5">
    <property type="entry name" value="OS04G0577300 PROTEIN"/>
    <property type="match status" value="1"/>
</dbReference>
<evidence type="ECO:0000313" key="3">
    <source>
        <dbReference type="EMBL" id="CAK9217037.1"/>
    </source>
</evidence>
<dbReference type="SUPFAM" id="SSF52266">
    <property type="entry name" value="SGNH hydrolase"/>
    <property type="match status" value="1"/>
</dbReference>
<keyword evidence="4" id="KW-1185">Reference proteome</keyword>
<dbReference type="InterPro" id="IPR051058">
    <property type="entry name" value="GDSL_Est/Lipase"/>
</dbReference>
<dbReference type="InterPro" id="IPR035669">
    <property type="entry name" value="SGNH_plant_lipase-like"/>
</dbReference>
<evidence type="ECO:0008006" key="5">
    <source>
        <dbReference type="Google" id="ProtNLM"/>
    </source>
</evidence>
<name>A0ABP0UBW6_9BRYO</name>
<evidence type="ECO:0000313" key="4">
    <source>
        <dbReference type="Proteomes" id="UP001497512"/>
    </source>
</evidence>